<dbReference type="AlphaFoldDB" id="A0A517VHR8"/>
<dbReference type="Pfam" id="PF07396">
    <property type="entry name" value="Porin_O_P"/>
    <property type="match status" value="1"/>
</dbReference>
<gene>
    <name evidence="2" type="primary">oprO_1</name>
    <name evidence="2" type="ORF">Pan161_42280</name>
</gene>
<dbReference type="Gene3D" id="2.40.160.10">
    <property type="entry name" value="Porin"/>
    <property type="match status" value="1"/>
</dbReference>
<sequence precursor="true">MERQQDQSRNVFRHPGRFRRWLSLLGCCLALSVNPLFAQESRADALPPPLTDSLPTETTLVSTFSACDEELIPCVTGLNGHSDYPTGELSGFIQIDSAGFEQSPASMAAFGDINNRTAVRRARLALTGDLATDVGYKMDVEFATSPPAARDVYLDFRDRPYADRLIVGTTKVPFQMEALTSSKNFTFAERAPFFTFSPFRQVGIWADGTLEEERGTWSLAGFLVGRGGFDLNHNADGLGFAARTTYLHWYEDDGRDLLHTGLNYSVLQPYDKMVRYDSKLSFFTNQEPGINSSGPPQLVDTGNVPAESVNLFNFELAGSRGQLNYQAELTYALVNQIGGPPLVFYGGYAQAGWFFTGESKPYNRKAGVFDSVKPLHSFFDGGWGAWELAARGTFLNLNDKNVTGGRMNSAELVLNWYLSDQLSVKFDYVHGFINNATTDDLPIDVIGGRLQYIY</sequence>
<evidence type="ECO:0000256" key="1">
    <source>
        <dbReference type="SAM" id="SignalP"/>
    </source>
</evidence>
<dbReference type="KEGG" id="gax:Pan161_42280"/>
<organism evidence="2 3">
    <name type="scientific">Gimesia algae</name>
    <dbReference type="NCBI Taxonomy" id="2527971"/>
    <lineage>
        <taxon>Bacteria</taxon>
        <taxon>Pseudomonadati</taxon>
        <taxon>Planctomycetota</taxon>
        <taxon>Planctomycetia</taxon>
        <taxon>Planctomycetales</taxon>
        <taxon>Planctomycetaceae</taxon>
        <taxon>Gimesia</taxon>
    </lineage>
</organism>
<evidence type="ECO:0000313" key="2">
    <source>
        <dbReference type="EMBL" id="QDT92560.1"/>
    </source>
</evidence>
<name>A0A517VHR8_9PLAN</name>
<keyword evidence="3" id="KW-1185">Reference proteome</keyword>
<protein>
    <submittedName>
        <fullName evidence="2">Porin O</fullName>
    </submittedName>
</protein>
<dbReference type="Proteomes" id="UP000316855">
    <property type="component" value="Chromosome"/>
</dbReference>
<dbReference type="InterPro" id="IPR010870">
    <property type="entry name" value="Porin_O/P"/>
</dbReference>
<dbReference type="RefSeq" id="WP_145230321.1">
    <property type="nucleotide sequence ID" value="NZ_CP036343.1"/>
</dbReference>
<accession>A0A517VHR8</accession>
<evidence type="ECO:0000313" key="3">
    <source>
        <dbReference type="Proteomes" id="UP000316855"/>
    </source>
</evidence>
<dbReference type="OrthoDB" id="9807854at2"/>
<dbReference type="InterPro" id="IPR023614">
    <property type="entry name" value="Porin_dom_sf"/>
</dbReference>
<dbReference type="EMBL" id="CP036343">
    <property type="protein sequence ID" value="QDT92560.1"/>
    <property type="molecule type" value="Genomic_DNA"/>
</dbReference>
<proteinExistence type="predicted"/>
<feature type="signal peptide" evidence="1">
    <location>
        <begin position="1"/>
        <end position="38"/>
    </location>
</feature>
<keyword evidence="1" id="KW-0732">Signal</keyword>
<reference evidence="2 3" key="1">
    <citation type="submission" date="2019-02" db="EMBL/GenBank/DDBJ databases">
        <title>Deep-cultivation of Planctomycetes and their phenomic and genomic characterization uncovers novel biology.</title>
        <authorList>
            <person name="Wiegand S."/>
            <person name="Jogler M."/>
            <person name="Boedeker C."/>
            <person name="Pinto D."/>
            <person name="Vollmers J."/>
            <person name="Rivas-Marin E."/>
            <person name="Kohn T."/>
            <person name="Peeters S.H."/>
            <person name="Heuer A."/>
            <person name="Rast P."/>
            <person name="Oberbeckmann S."/>
            <person name="Bunk B."/>
            <person name="Jeske O."/>
            <person name="Meyerdierks A."/>
            <person name="Storesund J.E."/>
            <person name="Kallscheuer N."/>
            <person name="Luecker S."/>
            <person name="Lage O.M."/>
            <person name="Pohl T."/>
            <person name="Merkel B.J."/>
            <person name="Hornburger P."/>
            <person name="Mueller R.-W."/>
            <person name="Bruemmer F."/>
            <person name="Labrenz M."/>
            <person name="Spormann A.M."/>
            <person name="Op den Camp H."/>
            <person name="Overmann J."/>
            <person name="Amann R."/>
            <person name="Jetten M.S.M."/>
            <person name="Mascher T."/>
            <person name="Medema M.H."/>
            <person name="Devos D.P."/>
            <person name="Kaster A.-K."/>
            <person name="Ovreas L."/>
            <person name="Rohde M."/>
            <person name="Galperin M.Y."/>
            <person name="Jogler C."/>
        </authorList>
    </citation>
    <scope>NUCLEOTIDE SEQUENCE [LARGE SCALE GENOMIC DNA]</scope>
    <source>
        <strain evidence="2 3">Pan161</strain>
    </source>
</reference>
<feature type="chain" id="PRO_5021999741" evidence="1">
    <location>
        <begin position="39"/>
        <end position="454"/>
    </location>
</feature>